<feature type="region of interest" description="Disordered" evidence="2">
    <location>
        <begin position="18"/>
        <end position="80"/>
    </location>
</feature>
<dbReference type="AlphaFoldDB" id="A0A8J5QM09"/>
<dbReference type="GO" id="GO:0005975">
    <property type="term" value="P:carbohydrate metabolic process"/>
    <property type="evidence" value="ECO:0007669"/>
    <property type="project" value="InterPro"/>
</dbReference>
<dbReference type="EMBL" id="JAGSYN010000161">
    <property type="protein sequence ID" value="KAG7662797.1"/>
    <property type="molecule type" value="Genomic_DNA"/>
</dbReference>
<dbReference type="InterPro" id="IPR050426">
    <property type="entry name" value="Glycosyltransferase_28"/>
</dbReference>
<comment type="caution">
    <text evidence="5">The sequence shown here is derived from an EMBL/GenBank/DDBJ whole genome shotgun (WGS) entry which is preliminary data.</text>
</comment>
<dbReference type="PANTHER" id="PTHR48050">
    <property type="entry name" value="STEROL 3-BETA-GLUCOSYLTRANSFERASE"/>
    <property type="match status" value="1"/>
</dbReference>
<dbReference type="SMART" id="SM00233">
    <property type="entry name" value="PH"/>
    <property type="match status" value="1"/>
</dbReference>
<feature type="domain" description="PH" evidence="3">
    <location>
        <begin position="351"/>
        <end position="523"/>
    </location>
</feature>
<gene>
    <name evidence="5" type="ORF">J8A68_003651</name>
</gene>
<protein>
    <recommendedName>
        <fullName evidence="1">Sterol 3-beta-glucosyltransferase</fullName>
    </recommendedName>
</protein>
<evidence type="ECO:0000259" key="3">
    <source>
        <dbReference type="SMART" id="SM00233"/>
    </source>
</evidence>
<evidence type="ECO:0000313" key="6">
    <source>
        <dbReference type="Proteomes" id="UP000694255"/>
    </source>
</evidence>
<dbReference type="InterPro" id="IPR001849">
    <property type="entry name" value="PH_domain"/>
</dbReference>
<dbReference type="InterPro" id="IPR004182">
    <property type="entry name" value="GRAM"/>
</dbReference>
<feature type="domain" description="GRAM" evidence="4">
    <location>
        <begin position="285"/>
        <end position="349"/>
    </location>
</feature>
<dbReference type="RefSeq" id="XP_049263030.1">
    <property type="nucleotide sequence ID" value="XM_049407528.1"/>
</dbReference>
<sequence length="1174" mass="131986">MSPYRRILAMGTFPSYSTLSFLRGIPDNNKEEEKESTEQKSTTNQEQCNTSKRHKRQATKSPERGSTDDELDEEDSAKLCDGSDNGNFFPNLLRSTIMCSGICSLTNSNRLSLDDVLKSYKGKITDVGHIPYEKKRISNDTVDNLPIDGAFSDLQPISEPNQISQFESTSTISHSPPRVPSATIQMDLESYENALSSEEIPSGGDSLESLGEFNTFVAENVPTTLISRQDSNRSNNVLSRLQQTVIQNLDPHLVKESFLTKFKSGGGSINDAMKNNDHVRIKVANKLQRTFGLSENDHFYGNYRSWLVKDVLLQGHLYLTSDSLMFFSYLPKSDELVEAAGVVNYDDSSNIIQKGNLGMKTGRYGDSILGSVLSHRYWAILRDEALSIYSSSTNLYFPTLIIDIKSCIYAEVIDKDKYEKEALSPIGRGRTDGTVTPTGIRSGYLSGAVSPTHARTRSMDDFLDIQDVISNDPVATSEEGIESSSNHVWFKLVTVKKTYKFQCDSLFVARKWCNNLTKLIFSLNNSNSKNEVLVKVPLVNIIEHSSRRFFTEDSTDDTKDEDLRDDDDPFCWTLRYHTNEDENSNRVKLKKRFKGEDNESGVEEVYFLFPVNGSDFLTMFEKVYDESKRTSKERESGRFKMFSDRFKRGAGSTGVSKSFSTLTPSSNTLVKKVIEMNNIEQSTSDLWTIPTPEKSKLKKFGKVIAHPSRIFSSKSSIDDSITVDPSSASTVRRYDTFRSELDRSSGGVYKASENDSESDLSIKSSKTAASCVWKRDNAIGKGIKKLSNITSYYFATPSHYQKLTVGSSDPYYVSSRLERSKEQDDFREYFSLNKDSKLIACYYCHLERSSIPVFGRIYVGESEVCFRSLLPGVSTTMIIPMVEIHHVKPVRGIKLAFSSMKLTSRGHNELQFEFSVSKSRNDCVQVILNQKEKILVKAKMSPESSEDSLESQIPGSRQLQDNKRDLEMAQKRISLARIRMFEDRLTTASGMDIPIILEDSPFLKTEMKPSTSYNITMLTIGSRGDVQPYIALGKGLMEEGHKVTIATHSEFGPWIKKHGLGFKEIAGEPAELMSFMVSHSSMSVTFLKDAQAKFGSWISELLNTSWEACQGCDILIESPSAMAGIHIAEALVVPYFRAFTMPWTKSKAYPNAFFVPDQRKGGSYNYLTHQRKCS</sequence>
<evidence type="ECO:0000259" key="4">
    <source>
        <dbReference type="SMART" id="SM00568"/>
    </source>
</evidence>
<dbReference type="GO" id="GO:0008194">
    <property type="term" value="F:UDP-glycosyltransferase activity"/>
    <property type="evidence" value="ECO:0007669"/>
    <property type="project" value="TreeGrafter"/>
</dbReference>
<dbReference type="SMART" id="SM00568">
    <property type="entry name" value="GRAM"/>
    <property type="match status" value="2"/>
</dbReference>
<dbReference type="Proteomes" id="UP000694255">
    <property type="component" value="Unassembled WGS sequence"/>
</dbReference>
<dbReference type="PANTHER" id="PTHR48050:SF25">
    <property type="entry name" value="STEROL 3-BETA-GLUCOSYLTRANSFERASE"/>
    <property type="match status" value="1"/>
</dbReference>
<reference evidence="5 6" key="1">
    <citation type="journal article" date="2021" name="DNA Res.">
        <title>Genome analysis of Candida subhashii reveals its hybrid nature and dual mitochondrial genome conformations.</title>
        <authorList>
            <person name="Mixao V."/>
            <person name="Hegedusova E."/>
            <person name="Saus E."/>
            <person name="Pryszcz L.P."/>
            <person name="Cillingova A."/>
            <person name="Nosek J."/>
            <person name="Gabaldon T."/>
        </authorList>
    </citation>
    <scope>NUCLEOTIDE SEQUENCE [LARGE SCALE GENOMIC DNA]</scope>
    <source>
        <strain evidence="5 6">CBS 10753</strain>
    </source>
</reference>
<dbReference type="Pfam" id="PF03033">
    <property type="entry name" value="Glyco_transf_28"/>
    <property type="match status" value="1"/>
</dbReference>
<name>A0A8J5QM09_9ASCO</name>
<feature type="domain" description="GRAM" evidence="4">
    <location>
        <begin position="824"/>
        <end position="891"/>
    </location>
</feature>
<dbReference type="InterPro" id="IPR048065">
    <property type="entry name" value="ATG26_PH_GRAM2"/>
</dbReference>
<dbReference type="CDD" id="cd13216">
    <property type="entry name" value="PH-GRAM2_AGT26"/>
    <property type="match status" value="1"/>
</dbReference>
<dbReference type="GeneID" id="73470451"/>
<organism evidence="5 6">
    <name type="scientific">[Candida] subhashii</name>
    <dbReference type="NCBI Taxonomy" id="561895"/>
    <lineage>
        <taxon>Eukaryota</taxon>
        <taxon>Fungi</taxon>
        <taxon>Dikarya</taxon>
        <taxon>Ascomycota</taxon>
        <taxon>Saccharomycotina</taxon>
        <taxon>Pichiomycetes</taxon>
        <taxon>Debaryomycetaceae</taxon>
        <taxon>Spathaspora</taxon>
    </lineage>
</organism>
<accession>A0A8J5QM09</accession>
<dbReference type="InterPro" id="IPR004276">
    <property type="entry name" value="GlycoTrans_28_N"/>
</dbReference>
<dbReference type="FunFam" id="3.40.50.2000:FF:000029">
    <property type="entry name" value="Sterol 3-beta-glucosyltransferase"/>
    <property type="match status" value="1"/>
</dbReference>
<evidence type="ECO:0000256" key="1">
    <source>
        <dbReference type="ARBA" id="ARBA00017894"/>
    </source>
</evidence>
<dbReference type="Pfam" id="PF02893">
    <property type="entry name" value="GRAM"/>
    <property type="match status" value="1"/>
</dbReference>
<dbReference type="GO" id="GO:0016758">
    <property type="term" value="F:hexosyltransferase activity"/>
    <property type="evidence" value="ECO:0007669"/>
    <property type="project" value="InterPro"/>
</dbReference>
<dbReference type="GO" id="GO:0016125">
    <property type="term" value="P:sterol metabolic process"/>
    <property type="evidence" value="ECO:0007669"/>
    <property type="project" value="TreeGrafter"/>
</dbReference>
<keyword evidence="6" id="KW-1185">Reference proteome</keyword>
<feature type="compositionally biased region" description="Basic and acidic residues" evidence="2">
    <location>
        <begin position="28"/>
        <end position="38"/>
    </location>
</feature>
<evidence type="ECO:0000313" key="5">
    <source>
        <dbReference type="EMBL" id="KAG7662797.1"/>
    </source>
</evidence>
<dbReference type="OrthoDB" id="10261837at2759"/>
<proteinExistence type="predicted"/>
<evidence type="ECO:0000256" key="2">
    <source>
        <dbReference type="SAM" id="MobiDB-lite"/>
    </source>
</evidence>